<evidence type="ECO:0000313" key="1">
    <source>
        <dbReference type="EMBL" id="CUA93212.1"/>
    </source>
</evidence>
<accession>A0A0K6HQA4</accession>
<name>A0A0K6HQA4_9HYPH</name>
<dbReference type="RefSeq" id="WP_082439977.1">
    <property type="nucleotide sequence ID" value="NZ_CYHE01000002.1"/>
</dbReference>
<dbReference type="PANTHER" id="PTHR38657:SF1">
    <property type="entry name" value="SLR1343 PROTEIN"/>
    <property type="match status" value="1"/>
</dbReference>
<dbReference type="Gene3D" id="1.25.40.80">
    <property type="match status" value="1"/>
</dbReference>
<dbReference type="GO" id="GO:0016829">
    <property type="term" value="F:lyase activity"/>
    <property type="evidence" value="ECO:0007669"/>
    <property type="project" value="UniProtKB-KW"/>
</dbReference>
<sequence length="543" mass="60966">MSHLPEADAAIARNSAFADAPAFAAALAAEPHVQAGPVETLVPVLGDQLSLKLPSLAAADRERSVVLMAEVMREASYVGHHKQKIAFIFSAMRHFAIALRKAGWRVDYITLEDPDNTGSLAGEVQRAAARHGCGRILATKPGEWRVLEDMSGWGALTGCETVLLEDTRFLCPLDEFAAWAEGRKQLRMEYFYREMRRKTGLLMEGDEPAGGRWNFDAENRKPAEGSLFLPRPFRALPDAVTKEVLALVGDRFAQNFGRLEGFAYGVTAQDAQAALDWFLRAALPCFGDYQDAMLKGETWLYHSVLSPYLNTGLLDPLEVCRRVEAEWRAGRVPLNSAEGYIRQIIGWREYVRGLYWLKMPGYTDKNALAAQRPLPAFYWTGETDMRCLREAITQTHDTAYAHHIQRLMVTGNFAMLAGVNPREVHEWYLAVYIDAFEWVEAPNTIGMSQFADGGLLGSKPYAAGGNYINRMSDYCGSCRYDVKQRTGRDACPLNALYWDFLVRNGEKLRGNPRLAQVFRTYDRMAEEAKRDLHRQASAFLKAL</sequence>
<proteinExistence type="predicted"/>
<dbReference type="InterPro" id="IPR007357">
    <property type="entry name" value="PhrB-like"/>
</dbReference>
<dbReference type="InterPro" id="IPR036134">
    <property type="entry name" value="Crypto/Photolyase_FAD-like_sf"/>
</dbReference>
<dbReference type="Gene3D" id="3.40.50.620">
    <property type="entry name" value="HUPs"/>
    <property type="match status" value="1"/>
</dbReference>
<evidence type="ECO:0000313" key="2">
    <source>
        <dbReference type="Proteomes" id="UP000183900"/>
    </source>
</evidence>
<protein>
    <submittedName>
        <fullName evidence="1">Uncharacterized protein related to deoxyribodipyrimidine photolyase</fullName>
    </submittedName>
</protein>
<dbReference type="SUPFAM" id="SSF48173">
    <property type="entry name" value="Cryptochrome/photolyase FAD-binding domain"/>
    <property type="match status" value="1"/>
</dbReference>
<dbReference type="Proteomes" id="UP000183900">
    <property type="component" value="Unassembled WGS sequence"/>
</dbReference>
<dbReference type="AlphaFoldDB" id="A0A0K6HQA4"/>
<dbReference type="OrthoDB" id="5288100at2"/>
<organism evidence="1 2">
    <name type="scientific">Pannonibacter indicus</name>
    <dbReference type="NCBI Taxonomy" id="466044"/>
    <lineage>
        <taxon>Bacteria</taxon>
        <taxon>Pseudomonadati</taxon>
        <taxon>Pseudomonadota</taxon>
        <taxon>Alphaproteobacteria</taxon>
        <taxon>Hyphomicrobiales</taxon>
        <taxon>Stappiaceae</taxon>
        <taxon>Pannonibacter</taxon>
    </lineage>
</organism>
<dbReference type="EMBL" id="CYHE01000002">
    <property type="protein sequence ID" value="CUA93212.1"/>
    <property type="molecule type" value="Genomic_DNA"/>
</dbReference>
<dbReference type="Gene3D" id="1.10.579.10">
    <property type="entry name" value="DNA Cyclobutane Dipyrimidine Photolyase, subunit A, domain 3"/>
    <property type="match status" value="1"/>
</dbReference>
<keyword evidence="2" id="KW-1185">Reference proteome</keyword>
<dbReference type="InterPro" id="IPR052551">
    <property type="entry name" value="UV-DNA_repair_photolyase"/>
</dbReference>
<dbReference type="Gene3D" id="1.10.10.1710">
    <property type="entry name" value="Deoxyribodipyrimidine photolyase-related"/>
    <property type="match status" value="1"/>
</dbReference>
<dbReference type="Pfam" id="PF04244">
    <property type="entry name" value="DPRP"/>
    <property type="match status" value="1"/>
</dbReference>
<dbReference type="PANTHER" id="PTHR38657">
    <property type="entry name" value="SLR1343 PROTEIN"/>
    <property type="match status" value="1"/>
</dbReference>
<reference evidence="2" key="1">
    <citation type="submission" date="2015-08" db="EMBL/GenBank/DDBJ databases">
        <authorList>
            <person name="Varghese N."/>
        </authorList>
    </citation>
    <scope>NUCLEOTIDE SEQUENCE [LARGE SCALE GENOMIC DNA]</scope>
    <source>
        <strain evidence="2">DSM 23407</strain>
    </source>
</reference>
<gene>
    <name evidence="1" type="ORF">Ga0061067_102296</name>
</gene>
<keyword evidence="1" id="KW-0456">Lyase</keyword>
<dbReference type="InterPro" id="IPR014729">
    <property type="entry name" value="Rossmann-like_a/b/a_fold"/>
</dbReference>